<dbReference type="FunFam" id="3.20.20.80:FF:000004">
    <property type="entry name" value="Beta-glucosidase 6-phospho-beta-glucosidase"/>
    <property type="match status" value="1"/>
</dbReference>
<dbReference type="PANTHER" id="PTHR10353:SF36">
    <property type="entry name" value="LP05116P"/>
    <property type="match status" value="1"/>
</dbReference>
<dbReference type="InterPro" id="IPR017853">
    <property type="entry name" value="GH"/>
</dbReference>
<dbReference type="Proteomes" id="UP000199421">
    <property type="component" value="Unassembled WGS sequence"/>
</dbReference>
<proteinExistence type="inferred from homology"/>
<dbReference type="OrthoDB" id="9765195at2"/>
<comment type="similarity">
    <text evidence="2 12">Belongs to the glycosyl hydrolase 1 family.</text>
</comment>
<evidence type="ECO:0000256" key="12">
    <source>
        <dbReference type="RuleBase" id="RU361175"/>
    </source>
</evidence>
<keyword evidence="7 12" id="KW-0326">Glycosidase</keyword>
<evidence type="ECO:0000256" key="11">
    <source>
        <dbReference type="PROSITE-ProRule" id="PRU10055"/>
    </source>
</evidence>
<evidence type="ECO:0000256" key="6">
    <source>
        <dbReference type="ARBA" id="ARBA00023277"/>
    </source>
</evidence>
<evidence type="ECO:0000256" key="5">
    <source>
        <dbReference type="ARBA" id="ARBA00023001"/>
    </source>
</evidence>
<protein>
    <recommendedName>
        <fullName evidence="3 12">Beta-glucosidase</fullName>
        <ecNumber evidence="3 12">3.2.1.21</ecNumber>
    </recommendedName>
</protein>
<name>A0A1H7Q2B5_OLID1</name>
<feature type="binding site" evidence="10">
    <location>
        <position position="401"/>
    </location>
    <ligand>
        <name>substrate</name>
    </ligand>
</feature>
<dbReference type="PROSITE" id="PS00572">
    <property type="entry name" value="GLYCOSYL_HYDROL_F1_1"/>
    <property type="match status" value="1"/>
</dbReference>
<dbReference type="InterPro" id="IPR017736">
    <property type="entry name" value="Glyco_hydro_1_beta-glucosidase"/>
</dbReference>
<dbReference type="GO" id="GO:0030245">
    <property type="term" value="P:cellulose catabolic process"/>
    <property type="evidence" value="ECO:0007669"/>
    <property type="project" value="UniProtKB-KW"/>
</dbReference>
<evidence type="ECO:0000256" key="2">
    <source>
        <dbReference type="ARBA" id="ARBA00010838"/>
    </source>
</evidence>
<feature type="binding site" evidence="10">
    <location>
        <position position="165"/>
    </location>
    <ligand>
        <name>substrate</name>
    </ligand>
</feature>
<reference evidence="14" key="1">
    <citation type="submission" date="2016-10" db="EMBL/GenBank/DDBJ databases">
        <authorList>
            <person name="Varghese N."/>
            <person name="Submissions S."/>
        </authorList>
    </citation>
    <scope>NUCLEOTIDE SEQUENCE [LARGE SCALE GENOMIC DNA]</scope>
    <source>
        <strain evidence="14">DSM 18733</strain>
    </source>
</reference>
<evidence type="ECO:0000256" key="4">
    <source>
        <dbReference type="ARBA" id="ARBA00022801"/>
    </source>
</evidence>
<dbReference type="Pfam" id="PF00232">
    <property type="entry name" value="Glyco_hydro_1"/>
    <property type="match status" value="1"/>
</dbReference>
<dbReference type="RefSeq" id="WP_093324503.1">
    <property type="nucleotide sequence ID" value="NZ_FOAF01000002.1"/>
</dbReference>
<evidence type="ECO:0000256" key="1">
    <source>
        <dbReference type="ARBA" id="ARBA00000448"/>
    </source>
</evidence>
<keyword evidence="5" id="KW-0136">Cellulose degradation</keyword>
<dbReference type="PROSITE" id="PS00653">
    <property type="entry name" value="GLYCOSYL_HYDROL_F1_2"/>
    <property type="match status" value="1"/>
</dbReference>
<dbReference type="InterPro" id="IPR018120">
    <property type="entry name" value="Glyco_hydro_1_AS"/>
</dbReference>
<dbReference type="EMBL" id="FOAF01000002">
    <property type="protein sequence ID" value="SEL41976.1"/>
    <property type="molecule type" value="Genomic_DNA"/>
</dbReference>
<dbReference type="NCBIfam" id="TIGR03356">
    <property type="entry name" value="BGL"/>
    <property type="match status" value="1"/>
</dbReference>
<evidence type="ECO:0000256" key="3">
    <source>
        <dbReference type="ARBA" id="ARBA00012744"/>
    </source>
</evidence>
<dbReference type="InterPro" id="IPR001360">
    <property type="entry name" value="Glyco_hydro_1"/>
</dbReference>
<sequence>MNRLDFGDDFVWGVATAAYQIEGASDIDGKGKSIWDEFTKKKGKIRNDHHADIACNFYYRYKEDIQLMKSMHIKNYRFSISWPRVLPNGIGAINEAGIAFYNNVINECLEQGITPWITLYHWDLPQVLENAGGWTNRAILDWFEEFASVCINNFGDRVKHWMVLNEPVAFTGAGYFFGKHAPGKWGLRYFLPAVHHATLSMGRIGRLIKELLPEAKVGSTFSHSPMEPISLKRRHINALRRADAIMNRLFIEPILGLGYPTEAVKALEGLKKYMLPGDEEALAFDFDFIGVQTYTREFIQFSLLMPYVWANIVEPKRRGVKKTTTMDWEVHPPSMHATLKRFHNYTNMPPIYITENGAAFEDHVADDRVNDEERVRYLEAHIEQVLRAKKDGMDIRGYFVWTLMDNFEWAEGYNPRFGLIHVDFDTQERIIKDSGRWYGEWLS</sequence>
<feature type="binding site" evidence="10">
    <location>
        <position position="294"/>
    </location>
    <ligand>
        <name>substrate</name>
    </ligand>
</feature>
<evidence type="ECO:0000256" key="10">
    <source>
        <dbReference type="PIRSR" id="PIRSR617736-2"/>
    </source>
</evidence>
<evidence type="ECO:0000313" key="14">
    <source>
        <dbReference type="Proteomes" id="UP000199421"/>
    </source>
</evidence>
<keyword evidence="8" id="KW-0624">Polysaccharide degradation</keyword>
<feature type="binding site" evidence="10">
    <location>
        <position position="121"/>
    </location>
    <ligand>
        <name>substrate</name>
    </ligand>
</feature>
<evidence type="ECO:0000256" key="9">
    <source>
        <dbReference type="PIRSR" id="PIRSR617736-1"/>
    </source>
</evidence>
<dbReference type="SUPFAM" id="SSF51445">
    <property type="entry name" value="(Trans)glycosidases"/>
    <property type="match status" value="1"/>
</dbReference>
<organism evidence="13 14">
    <name type="scientific">Olivibacter domesticus</name>
    <name type="common">Pseudosphingobacterium domesticum</name>
    <dbReference type="NCBI Taxonomy" id="407022"/>
    <lineage>
        <taxon>Bacteria</taxon>
        <taxon>Pseudomonadati</taxon>
        <taxon>Bacteroidota</taxon>
        <taxon>Sphingobacteriia</taxon>
        <taxon>Sphingobacteriales</taxon>
        <taxon>Sphingobacteriaceae</taxon>
        <taxon>Olivibacter</taxon>
    </lineage>
</organism>
<dbReference type="InterPro" id="IPR033132">
    <property type="entry name" value="GH_1_N_CS"/>
</dbReference>
<feature type="active site" description="Nucleophile" evidence="9 11">
    <location>
        <position position="355"/>
    </location>
</feature>
<dbReference type="PRINTS" id="PR00131">
    <property type="entry name" value="GLHYDRLASE1"/>
</dbReference>
<comment type="catalytic activity">
    <reaction evidence="1 12">
        <text>Hydrolysis of terminal, non-reducing beta-D-glucosyl residues with release of beta-D-glucose.</text>
        <dbReference type="EC" id="3.2.1.21"/>
    </reaction>
</comment>
<keyword evidence="4 12" id="KW-0378">Hydrolase</keyword>
<dbReference type="STRING" id="407022.SAMN05661044_02435"/>
<feature type="binding site" evidence="10">
    <location>
        <position position="20"/>
    </location>
    <ligand>
        <name>substrate</name>
    </ligand>
</feature>
<feature type="binding site" evidence="10">
    <location>
        <begin position="408"/>
        <end position="409"/>
    </location>
    <ligand>
        <name>substrate</name>
    </ligand>
</feature>
<gene>
    <name evidence="13" type="ORF">SAMN05661044_02435</name>
</gene>
<dbReference type="AlphaFoldDB" id="A0A1H7Q2B5"/>
<dbReference type="GO" id="GO:0008422">
    <property type="term" value="F:beta-glucosidase activity"/>
    <property type="evidence" value="ECO:0007669"/>
    <property type="project" value="UniProtKB-EC"/>
</dbReference>
<evidence type="ECO:0000313" key="13">
    <source>
        <dbReference type="EMBL" id="SEL41976.1"/>
    </source>
</evidence>
<keyword evidence="6" id="KW-0119">Carbohydrate metabolism</keyword>
<accession>A0A1H7Q2B5</accession>
<evidence type="ECO:0000256" key="8">
    <source>
        <dbReference type="ARBA" id="ARBA00023326"/>
    </source>
</evidence>
<evidence type="ECO:0000256" key="7">
    <source>
        <dbReference type="ARBA" id="ARBA00023295"/>
    </source>
</evidence>
<feature type="active site" description="Proton donor" evidence="9">
    <location>
        <position position="166"/>
    </location>
</feature>
<dbReference type="Gene3D" id="3.20.20.80">
    <property type="entry name" value="Glycosidases"/>
    <property type="match status" value="1"/>
</dbReference>
<dbReference type="GO" id="GO:0005829">
    <property type="term" value="C:cytosol"/>
    <property type="evidence" value="ECO:0007669"/>
    <property type="project" value="TreeGrafter"/>
</dbReference>
<dbReference type="EC" id="3.2.1.21" evidence="3 12"/>
<dbReference type="PANTHER" id="PTHR10353">
    <property type="entry name" value="GLYCOSYL HYDROLASE"/>
    <property type="match status" value="1"/>
</dbReference>
<keyword evidence="14" id="KW-1185">Reference proteome</keyword>